<sequence length="44" mass="4960">MKSLNNVVDIIISLQDDKTAVEYRKGCFFALSKTTLLRKIADLS</sequence>
<protein>
    <submittedName>
        <fullName evidence="1">Uncharacterized protein</fullName>
    </submittedName>
</protein>
<dbReference type="Proteomes" id="UP000005056">
    <property type="component" value="Unassembled WGS sequence"/>
</dbReference>
<accession>A0AAN3SG58</accession>
<evidence type="ECO:0000313" key="1">
    <source>
        <dbReference type="EMBL" id="EFU36591.1"/>
    </source>
</evidence>
<dbReference type="AlphaFoldDB" id="A0AAN3SG58"/>
<dbReference type="EMBL" id="ADWQ01000004">
    <property type="protein sequence ID" value="EFU36591.1"/>
    <property type="molecule type" value="Genomic_DNA"/>
</dbReference>
<proteinExistence type="predicted"/>
<name>A0AAN3SG58_ECOLX</name>
<comment type="caution">
    <text evidence="1">The sequence shown here is derived from an EMBL/GenBank/DDBJ whole genome shotgun (WGS) entry which is preliminary data.</text>
</comment>
<evidence type="ECO:0000313" key="2">
    <source>
        <dbReference type="Proteomes" id="UP000005056"/>
    </source>
</evidence>
<reference evidence="1 2" key="1">
    <citation type="submission" date="2010-09" db="EMBL/GenBank/DDBJ databases">
        <authorList>
            <person name="Weinstock G."/>
            <person name="Sodergren E."/>
            <person name="Clifton S."/>
            <person name="Fulton L."/>
            <person name="Fulton B."/>
            <person name="Courtney L."/>
            <person name="Fronick C."/>
            <person name="Harrison M."/>
            <person name="Strong C."/>
            <person name="Farmer C."/>
            <person name="Delahaunty K."/>
            <person name="Markovic C."/>
            <person name="Hall O."/>
            <person name="Minx P."/>
            <person name="Tomlinson C."/>
            <person name="Mitreva M."/>
            <person name="Hou S."/>
            <person name="Chen J."/>
            <person name="Wollam A."/>
            <person name="Pepin K.H."/>
            <person name="Johnson M."/>
            <person name="Bhonagiri V."/>
            <person name="Zhang X."/>
            <person name="Suruliraj S."/>
            <person name="Warren W."/>
            <person name="Chinwalla A."/>
            <person name="Mardis E.R."/>
            <person name="Wilson R.K."/>
        </authorList>
    </citation>
    <scope>NUCLEOTIDE SEQUENCE [LARGE SCALE GENOMIC DNA]</scope>
    <source>
        <strain evidence="1 2">MS 85-1</strain>
    </source>
</reference>
<organism evidence="1 2">
    <name type="scientific">Escherichia coli MS 85-1</name>
    <dbReference type="NCBI Taxonomy" id="679202"/>
    <lineage>
        <taxon>Bacteria</taxon>
        <taxon>Pseudomonadati</taxon>
        <taxon>Pseudomonadota</taxon>
        <taxon>Gammaproteobacteria</taxon>
        <taxon>Enterobacterales</taxon>
        <taxon>Enterobacteriaceae</taxon>
        <taxon>Escherichia</taxon>
    </lineage>
</organism>
<gene>
    <name evidence="1" type="ORF">HMPREF9350_01241</name>
</gene>